<reference evidence="1" key="1">
    <citation type="submission" date="2018-05" db="EMBL/GenBank/DDBJ databases">
        <title>Draft genome of Mucuna pruriens seed.</title>
        <authorList>
            <person name="Nnadi N.E."/>
            <person name="Vos R."/>
            <person name="Hasami M.H."/>
            <person name="Devisetty U.K."/>
            <person name="Aguiy J.C."/>
        </authorList>
    </citation>
    <scope>NUCLEOTIDE SEQUENCE [LARGE SCALE GENOMIC DNA]</scope>
    <source>
        <strain evidence="1">JCA_2017</strain>
    </source>
</reference>
<name>A0A371H303_MUCPR</name>
<dbReference type="GO" id="GO:0008380">
    <property type="term" value="P:RNA splicing"/>
    <property type="evidence" value="ECO:0007669"/>
    <property type="project" value="InterPro"/>
</dbReference>
<organism evidence="1 2">
    <name type="scientific">Mucuna pruriens</name>
    <name type="common">Velvet bean</name>
    <name type="synonym">Dolichos pruriens</name>
    <dbReference type="NCBI Taxonomy" id="157652"/>
    <lineage>
        <taxon>Eukaryota</taxon>
        <taxon>Viridiplantae</taxon>
        <taxon>Streptophyta</taxon>
        <taxon>Embryophyta</taxon>
        <taxon>Tracheophyta</taxon>
        <taxon>Spermatophyta</taxon>
        <taxon>Magnoliopsida</taxon>
        <taxon>eudicotyledons</taxon>
        <taxon>Gunneridae</taxon>
        <taxon>Pentapetalae</taxon>
        <taxon>rosids</taxon>
        <taxon>fabids</taxon>
        <taxon>Fabales</taxon>
        <taxon>Fabaceae</taxon>
        <taxon>Papilionoideae</taxon>
        <taxon>50 kb inversion clade</taxon>
        <taxon>NPAAA clade</taxon>
        <taxon>indigoferoid/millettioid clade</taxon>
        <taxon>Phaseoleae</taxon>
        <taxon>Mucuna</taxon>
    </lineage>
</organism>
<sequence length="103" mass="11816">MSILLPASHTFAFQMAQPQPVTSKQPRCASLGAASPELVLEVLNKLSNATFLALWLFRWAKKQTRFKHTTETFHILIESLGNIRQFKMIWTLVNDMKPKIVDF</sequence>
<dbReference type="PANTHER" id="PTHR47003">
    <property type="entry name" value="OS01G0970900 PROTEIN"/>
    <property type="match status" value="1"/>
</dbReference>
<dbReference type="InterPro" id="IPR044578">
    <property type="entry name" value="BIR6-like"/>
</dbReference>
<dbReference type="PANTHER" id="PTHR47003:SF11">
    <property type="entry name" value="PPR SUPERFAMILY PROTEIN"/>
    <property type="match status" value="1"/>
</dbReference>
<dbReference type="Proteomes" id="UP000257109">
    <property type="component" value="Unassembled WGS sequence"/>
</dbReference>
<gene>
    <name evidence="1" type="ORF">CR513_20097</name>
</gene>
<dbReference type="AlphaFoldDB" id="A0A371H303"/>
<evidence type="ECO:0000313" key="2">
    <source>
        <dbReference type="Proteomes" id="UP000257109"/>
    </source>
</evidence>
<proteinExistence type="predicted"/>
<feature type="non-terminal residue" evidence="1">
    <location>
        <position position="1"/>
    </location>
</feature>
<dbReference type="STRING" id="157652.A0A371H303"/>
<protein>
    <submittedName>
        <fullName evidence="1">Pentatricopeptide repeat-containing protein, mitochondrial</fullName>
    </submittedName>
</protein>
<dbReference type="EMBL" id="QJKJ01003723">
    <property type="protein sequence ID" value="RDX97167.1"/>
    <property type="molecule type" value="Genomic_DNA"/>
</dbReference>
<comment type="caution">
    <text evidence="1">The sequence shown here is derived from an EMBL/GenBank/DDBJ whole genome shotgun (WGS) entry which is preliminary data.</text>
</comment>
<evidence type="ECO:0000313" key="1">
    <source>
        <dbReference type="EMBL" id="RDX97167.1"/>
    </source>
</evidence>
<dbReference type="InterPro" id="IPR011990">
    <property type="entry name" value="TPR-like_helical_dom_sf"/>
</dbReference>
<dbReference type="OrthoDB" id="1423519at2759"/>
<accession>A0A371H303</accession>
<dbReference type="Gene3D" id="1.25.40.10">
    <property type="entry name" value="Tetratricopeptide repeat domain"/>
    <property type="match status" value="1"/>
</dbReference>
<keyword evidence="2" id="KW-1185">Reference proteome</keyword>